<dbReference type="PANTHER" id="PTHR34406:SF1">
    <property type="entry name" value="PROTEIN YCEI"/>
    <property type="match status" value="1"/>
</dbReference>
<name>A0A508WR55_9HYPH</name>
<dbReference type="RefSeq" id="WP_018208632.1">
    <property type="nucleotide sequence ID" value="NZ_CABFNB010000035.1"/>
</dbReference>
<organism evidence="3">
    <name type="scientific">Sinorhizobium medicae</name>
    <dbReference type="NCBI Taxonomy" id="110321"/>
    <lineage>
        <taxon>Bacteria</taxon>
        <taxon>Pseudomonadati</taxon>
        <taxon>Pseudomonadota</taxon>
        <taxon>Alphaproteobacteria</taxon>
        <taxon>Hyphomicrobiales</taxon>
        <taxon>Rhizobiaceae</taxon>
        <taxon>Sinorhizobium/Ensifer group</taxon>
        <taxon>Sinorhizobium</taxon>
    </lineage>
</organism>
<protein>
    <submittedName>
        <fullName evidence="3">YceI family protein</fullName>
    </submittedName>
</protein>
<dbReference type="InterPro" id="IPR036761">
    <property type="entry name" value="TTHA0802/YceI-like_sf"/>
</dbReference>
<dbReference type="AlphaFoldDB" id="A0A508WR55"/>
<dbReference type="Gene3D" id="2.40.128.110">
    <property type="entry name" value="Lipid/polyisoprenoid-binding, YceI-like"/>
    <property type="match status" value="1"/>
</dbReference>
<dbReference type="Pfam" id="PF04264">
    <property type="entry name" value="YceI"/>
    <property type="match status" value="1"/>
</dbReference>
<evidence type="ECO:0000256" key="1">
    <source>
        <dbReference type="SAM" id="SignalP"/>
    </source>
</evidence>
<dbReference type="SUPFAM" id="SSF101874">
    <property type="entry name" value="YceI-like"/>
    <property type="match status" value="1"/>
</dbReference>
<feature type="chain" id="PRO_5021333912" evidence="1">
    <location>
        <begin position="24"/>
        <end position="201"/>
    </location>
</feature>
<gene>
    <name evidence="3" type="ORF">EMEDMD4_130049</name>
</gene>
<evidence type="ECO:0000313" key="3">
    <source>
        <dbReference type="EMBL" id="VTZ59998.1"/>
    </source>
</evidence>
<evidence type="ECO:0000259" key="2">
    <source>
        <dbReference type="SMART" id="SM00867"/>
    </source>
</evidence>
<dbReference type="InterPro" id="IPR007372">
    <property type="entry name" value="Lipid/polyisoprenoid-bd_YceI"/>
</dbReference>
<sequence>MTSLRRPMGAALPRALVALFALAGTPALGAKAPALVDAAGTYRIASSSTVRFSVGQVGGSGGIAGSFTKFSGTFRIDGDDIGESSVEFTLYPESVNSTEGRIEDFLRSSAVFDAANYRTVTFRSTAVSQTGPDTATIEGTLTVRGKSRKERFAVALTDWNRRSISFTIRGSVRRSPYGMTVGTPIYSNVVEFNMNIRGQKR</sequence>
<feature type="domain" description="Lipid/polyisoprenoid-binding YceI-like" evidence="2">
    <location>
        <begin position="41"/>
        <end position="199"/>
    </location>
</feature>
<feature type="signal peptide" evidence="1">
    <location>
        <begin position="1"/>
        <end position="23"/>
    </location>
</feature>
<keyword evidence="1" id="KW-0732">Signal</keyword>
<dbReference type="SMART" id="SM00867">
    <property type="entry name" value="YceI"/>
    <property type="match status" value="1"/>
</dbReference>
<dbReference type="EMBL" id="CABFNB010000035">
    <property type="protein sequence ID" value="VTZ59998.1"/>
    <property type="molecule type" value="Genomic_DNA"/>
</dbReference>
<accession>A0A508WR55</accession>
<proteinExistence type="predicted"/>
<dbReference type="Proteomes" id="UP000507954">
    <property type="component" value="Unassembled WGS sequence"/>
</dbReference>
<dbReference type="PANTHER" id="PTHR34406">
    <property type="entry name" value="PROTEIN YCEI"/>
    <property type="match status" value="1"/>
</dbReference>
<reference evidence="3" key="1">
    <citation type="submission" date="2019-06" db="EMBL/GenBank/DDBJ databases">
        <authorList>
            <person name="Le Quere A."/>
            <person name="Colella S."/>
        </authorList>
    </citation>
    <scope>NUCLEOTIDE SEQUENCE</scope>
    <source>
        <strain evidence="3">EmedicaeMD41</strain>
    </source>
</reference>